<gene>
    <name evidence="1" type="ORF">POCTA_138.1.T1640024</name>
</gene>
<name>A0A8S1YMY5_PAROT</name>
<dbReference type="Proteomes" id="UP000683925">
    <property type="component" value="Unassembled WGS sequence"/>
</dbReference>
<dbReference type="EMBL" id="CAJJDP010000167">
    <property type="protein sequence ID" value="CAD8213837.1"/>
    <property type="molecule type" value="Genomic_DNA"/>
</dbReference>
<dbReference type="AlphaFoldDB" id="A0A8S1YMY5"/>
<proteinExistence type="predicted"/>
<reference evidence="1" key="1">
    <citation type="submission" date="2021-01" db="EMBL/GenBank/DDBJ databases">
        <authorList>
            <consortium name="Genoscope - CEA"/>
            <person name="William W."/>
        </authorList>
    </citation>
    <scope>NUCLEOTIDE SEQUENCE</scope>
</reference>
<comment type="caution">
    <text evidence="1">The sequence shown here is derived from an EMBL/GenBank/DDBJ whole genome shotgun (WGS) entry which is preliminary data.</text>
</comment>
<keyword evidence="2" id="KW-1185">Reference proteome</keyword>
<sequence>MKVKNGNSCHCFFQSQFNQQKQILVCKNGYYEILQKQLNGLNFNQFKSLILEQELFLVNQQKMGSLLQFG</sequence>
<protein>
    <submittedName>
        <fullName evidence="1">Uncharacterized protein</fullName>
    </submittedName>
</protein>
<evidence type="ECO:0000313" key="1">
    <source>
        <dbReference type="EMBL" id="CAD8213837.1"/>
    </source>
</evidence>
<evidence type="ECO:0000313" key="2">
    <source>
        <dbReference type="Proteomes" id="UP000683925"/>
    </source>
</evidence>
<organism evidence="1 2">
    <name type="scientific">Paramecium octaurelia</name>
    <dbReference type="NCBI Taxonomy" id="43137"/>
    <lineage>
        <taxon>Eukaryota</taxon>
        <taxon>Sar</taxon>
        <taxon>Alveolata</taxon>
        <taxon>Ciliophora</taxon>
        <taxon>Intramacronucleata</taxon>
        <taxon>Oligohymenophorea</taxon>
        <taxon>Peniculida</taxon>
        <taxon>Parameciidae</taxon>
        <taxon>Paramecium</taxon>
    </lineage>
</organism>
<accession>A0A8S1YMY5</accession>